<keyword evidence="7" id="KW-1015">Disulfide bond</keyword>
<dbReference type="CDD" id="cd03017">
    <property type="entry name" value="PRX_BCP"/>
    <property type="match status" value="1"/>
</dbReference>
<evidence type="ECO:0000256" key="2">
    <source>
        <dbReference type="ARBA" id="ARBA00011245"/>
    </source>
</evidence>
<evidence type="ECO:0000256" key="1">
    <source>
        <dbReference type="ARBA" id="ARBA00003330"/>
    </source>
</evidence>
<name>A0A4R2EJV4_9BACT</name>
<evidence type="ECO:0000256" key="10">
    <source>
        <dbReference type="ARBA" id="ARBA00038489"/>
    </source>
</evidence>
<dbReference type="InterPro" id="IPR013766">
    <property type="entry name" value="Thioredoxin_domain"/>
</dbReference>
<dbReference type="EMBL" id="SLWB01000007">
    <property type="protein sequence ID" value="TCN67556.1"/>
    <property type="molecule type" value="Genomic_DNA"/>
</dbReference>
<proteinExistence type="inferred from homology"/>
<evidence type="ECO:0000256" key="5">
    <source>
        <dbReference type="ARBA" id="ARBA00022862"/>
    </source>
</evidence>
<dbReference type="AlphaFoldDB" id="A0A4R2EJV4"/>
<dbReference type="PANTHER" id="PTHR42801">
    <property type="entry name" value="THIOREDOXIN-DEPENDENT PEROXIDE REDUCTASE"/>
    <property type="match status" value="1"/>
</dbReference>
<dbReference type="SUPFAM" id="SSF52833">
    <property type="entry name" value="Thioredoxin-like"/>
    <property type="match status" value="1"/>
</dbReference>
<evidence type="ECO:0000256" key="8">
    <source>
        <dbReference type="ARBA" id="ARBA00023284"/>
    </source>
</evidence>
<dbReference type="OrthoDB" id="9812811at2"/>
<dbReference type="InterPro" id="IPR050924">
    <property type="entry name" value="Peroxiredoxin_BCP/PrxQ"/>
</dbReference>
<evidence type="ECO:0000256" key="6">
    <source>
        <dbReference type="ARBA" id="ARBA00023002"/>
    </source>
</evidence>
<dbReference type="GO" id="GO:0034599">
    <property type="term" value="P:cellular response to oxidative stress"/>
    <property type="evidence" value="ECO:0007669"/>
    <property type="project" value="TreeGrafter"/>
</dbReference>
<dbReference type="EC" id="1.11.1.24" evidence="3"/>
<comment type="subunit">
    <text evidence="2">Monomer.</text>
</comment>
<evidence type="ECO:0000313" key="16">
    <source>
        <dbReference type="Proteomes" id="UP000294830"/>
    </source>
</evidence>
<keyword evidence="5" id="KW-0049">Antioxidant</keyword>
<sequence>MKVGDKIPEFTLLDQDGKAFSSLSLIGKKNFVLFFYPQDSLPICIREACAFRDAYYDFVENNFEVFGVSSDSREVHKRFKKSYSLPYRLLSDEKAAVRELLQVPSMLFGLLPGRVTFVVDKEGVIRKIFNSAFSASSHVKEAIATIRG</sequence>
<keyword evidence="4" id="KW-0575">Peroxidase</keyword>
<evidence type="ECO:0000256" key="12">
    <source>
        <dbReference type="ARBA" id="ARBA00049091"/>
    </source>
</evidence>
<dbReference type="InterPro" id="IPR036249">
    <property type="entry name" value="Thioredoxin-like_sf"/>
</dbReference>
<dbReference type="PROSITE" id="PS51352">
    <property type="entry name" value="THIOREDOXIN_2"/>
    <property type="match status" value="1"/>
</dbReference>
<comment type="function">
    <text evidence="1">Thiol-specific peroxidase that catalyzes the reduction of hydrogen peroxide and organic hydroperoxides to water and alcohols, respectively. Plays a role in cell protection against oxidative stress by detoxifying peroxides and as sensor of hydrogen peroxide-mediated signaling events.</text>
</comment>
<protein>
    <recommendedName>
        <fullName evidence="3">thioredoxin-dependent peroxiredoxin</fullName>
        <ecNumber evidence="3">1.11.1.24</ecNumber>
    </recommendedName>
    <alternativeName>
        <fullName evidence="9">Thioredoxin peroxidase</fullName>
    </alternativeName>
    <alternativeName>
        <fullName evidence="11">Thioredoxin-dependent peroxiredoxin Bcp</fullName>
    </alternativeName>
</protein>
<evidence type="ECO:0000259" key="14">
    <source>
        <dbReference type="PROSITE" id="PS51352"/>
    </source>
</evidence>
<keyword evidence="6" id="KW-0560">Oxidoreductase</keyword>
<evidence type="ECO:0000256" key="3">
    <source>
        <dbReference type="ARBA" id="ARBA00013017"/>
    </source>
</evidence>
<keyword evidence="8" id="KW-0676">Redox-active center</keyword>
<gene>
    <name evidence="15" type="ORF">CLV25_10715</name>
</gene>
<organism evidence="15 16">
    <name type="scientific">Acetobacteroides hydrogenigenes</name>
    <dbReference type="NCBI Taxonomy" id="979970"/>
    <lineage>
        <taxon>Bacteria</taxon>
        <taxon>Pseudomonadati</taxon>
        <taxon>Bacteroidota</taxon>
        <taxon>Bacteroidia</taxon>
        <taxon>Bacteroidales</taxon>
        <taxon>Rikenellaceae</taxon>
        <taxon>Acetobacteroides</taxon>
    </lineage>
</organism>
<dbReference type="GO" id="GO:0008379">
    <property type="term" value="F:thioredoxin peroxidase activity"/>
    <property type="evidence" value="ECO:0007669"/>
    <property type="project" value="TreeGrafter"/>
</dbReference>
<feature type="active site" description="Cysteine sulfenic acid (-SOH) intermediate; for peroxidase activity" evidence="13">
    <location>
        <position position="44"/>
    </location>
</feature>
<dbReference type="GO" id="GO:0005737">
    <property type="term" value="C:cytoplasm"/>
    <property type="evidence" value="ECO:0007669"/>
    <property type="project" value="TreeGrafter"/>
</dbReference>
<evidence type="ECO:0000256" key="13">
    <source>
        <dbReference type="PIRSR" id="PIRSR000239-1"/>
    </source>
</evidence>
<accession>A0A4R2EJV4</accession>
<dbReference type="Gene3D" id="3.40.30.10">
    <property type="entry name" value="Glutaredoxin"/>
    <property type="match status" value="1"/>
</dbReference>
<comment type="caution">
    <text evidence="15">The sequence shown here is derived from an EMBL/GenBank/DDBJ whole genome shotgun (WGS) entry which is preliminary data.</text>
</comment>
<dbReference type="InterPro" id="IPR000866">
    <property type="entry name" value="AhpC/TSA"/>
</dbReference>
<reference evidence="15 16" key="1">
    <citation type="submission" date="2019-03" db="EMBL/GenBank/DDBJ databases">
        <title>Genomic Encyclopedia of Archaeal and Bacterial Type Strains, Phase II (KMG-II): from individual species to whole genera.</title>
        <authorList>
            <person name="Goeker M."/>
        </authorList>
    </citation>
    <scope>NUCLEOTIDE SEQUENCE [LARGE SCALE GENOMIC DNA]</scope>
    <source>
        <strain evidence="15 16">RL-C</strain>
    </source>
</reference>
<evidence type="ECO:0000256" key="9">
    <source>
        <dbReference type="ARBA" id="ARBA00032824"/>
    </source>
</evidence>
<comment type="similarity">
    <text evidence="10">Belongs to the peroxiredoxin family. BCP/PrxQ subfamily.</text>
</comment>
<evidence type="ECO:0000256" key="7">
    <source>
        <dbReference type="ARBA" id="ARBA00023157"/>
    </source>
</evidence>
<keyword evidence="16" id="KW-1185">Reference proteome</keyword>
<dbReference type="GO" id="GO:0045454">
    <property type="term" value="P:cell redox homeostasis"/>
    <property type="evidence" value="ECO:0007669"/>
    <property type="project" value="TreeGrafter"/>
</dbReference>
<dbReference type="InterPro" id="IPR024706">
    <property type="entry name" value="Peroxiredoxin_AhpC-typ"/>
</dbReference>
<dbReference type="RefSeq" id="WP_131839197.1">
    <property type="nucleotide sequence ID" value="NZ_SLWB01000007.1"/>
</dbReference>
<comment type="catalytic activity">
    <reaction evidence="12">
        <text>a hydroperoxide + [thioredoxin]-dithiol = an alcohol + [thioredoxin]-disulfide + H2O</text>
        <dbReference type="Rhea" id="RHEA:62620"/>
        <dbReference type="Rhea" id="RHEA-COMP:10698"/>
        <dbReference type="Rhea" id="RHEA-COMP:10700"/>
        <dbReference type="ChEBI" id="CHEBI:15377"/>
        <dbReference type="ChEBI" id="CHEBI:29950"/>
        <dbReference type="ChEBI" id="CHEBI:30879"/>
        <dbReference type="ChEBI" id="CHEBI:35924"/>
        <dbReference type="ChEBI" id="CHEBI:50058"/>
        <dbReference type="EC" id="1.11.1.24"/>
    </reaction>
</comment>
<dbReference type="PIRSF" id="PIRSF000239">
    <property type="entry name" value="AHPC"/>
    <property type="match status" value="1"/>
</dbReference>
<dbReference type="PANTHER" id="PTHR42801:SF4">
    <property type="entry name" value="AHPC_TSA FAMILY PROTEIN"/>
    <property type="match status" value="1"/>
</dbReference>
<feature type="domain" description="Thioredoxin" evidence="14">
    <location>
        <begin position="1"/>
        <end position="148"/>
    </location>
</feature>
<evidence type="ECO:0000313" key="15">
    <source>
        <dbReference type="EMBL" id="TCN67556.1"/>
    </source>
</evidence>
<evidence type="ECO:0000256" key="11">
    <source>
        <dbReference type="ARBA" id="ARBA00042639"/>
    </source>
</evidence>
<dbReference type="Proteomes" id="UP000294830">
    <property type="component" value="Unassembled WGS sequence"/>
</dbReference>
<dbReference type="Pfam" id="PF00578">
    <property type="entry name" value="AhpC-TSA"/>
    <property type="match status" value="1"/>
</dbReference>
<evidence type="ECO:0000256" key="4">
    <source>
        <dbReference type="ARBA" id="ARBA00022559"/>
    </source>
</evidence>